<sequence length="159" mass="17382">MLRLSTAHPGKRPSGGIRRVTACVLQYLLAFVVGWAFIAAVGPRAADPESDSFATLPFWESLLKNLDQIPGMLLIIGLPTIVIAVFAGALRRTMEPGSFRALMAALVLLPEWLLLFADHAIYLGVQTVVQLLFAFVIMPVPMFPSLTDVPRTTDHRSLV</sequence>
<proteinExistence type="predicted"/>
<protein>
    <submittedName>
        <fullName evidence="2">Uncharacterized protein</fullName>
    </submittedName>
</protein>
<dbReference type="EMBL" id="BAAASL010000007">
    <property type="protein sequence ID" value="GAA2714940.1"/>
    <property type="molecule type" value="Genomic_DNA"/>
</dbReference>
<evidence type="ECO:0000256" key="1">
    <source>
        <dbReference type="SAM" id="Phobius"/>
    </source>
</evidence>
<gene>
    <name evidence="2" type="ORF">GCM10010315_23140</name>
</gene>
<accession>A0ABP6G499</accession>
<reference evidence="3" key="1">
    <citation type="journal article" date="2019" name="Int. J. Syst. Evol. Microbiol.">
        <title>The Global Catalogue of Microorganisms (GCM) 10K type strain sequencing project: providing services to taxonomists for standard genome sequencing and annotation.</title>
        <authorList>
            <consortium name="The Broad Institute Genomics Platform"/>
            <consortium name="The Broad Institute Genome Sequencing Center for Infectious Disease"/>
            <person name="Wu L."/>
            <person name="Ma J."/>
        </authorList>
    </citation>
    <scope>NUCLEOTIDE SEQUENCE [LARGE SCALE GENOMIC DNA]</scope>
    <source>
        <strain evidence="3">JCM 4542</strain>
    </source>
</reference>
<name>A0ABP6G499_9ACTN</name>
<keyword evidence="1" id="KW-0812">Transmembrane</keyword>
<evidence type="ECO:0000313" key="2">
    <source>
        <dbReference type="EMBL" id="GAA2714940.1"/>
    </source>
</evidence>
<comment type="caution">
    <text evidence="2">The sequence shown here is derived from an EMBL/GenBank/DDBJ whole genome shotgun (WGS) entry which is preliminary data.</text>
</comment>
<organism evidence="2 3">
    <name type="scientific">Streptomyces luteosporeus</name>
    <dbReference type="NCBI Taxonomy" id="173856"/>
    <lineage>
        <taxon>Bacteria</taxon>
        <taxon>Bacillati</taxon>
        <taxon>Actinomycetota</taxon>
        <taxon>Actinomycetes</taxon>
        <taxon>Kitasatosporales</taxon>
        <taxon>Streptomycetaceae</taxon>
        <taxon>Streptomyces</taxon>
    </lineage>
</organism>
<dbReference type="Proteomes" id="UP001500886">
    <property type="component" value="Unassembled WGS sequence"/>
</dbReference>
<feature type="transmembrane region" description="Helical" evidence="1">
    <location>
        <begin position="20"/>
        <end position="41"/>
    </location>
</feature>
<feature type="transmembrane region" description="Helical" evidence="1">
    <location>
        <begin position="69"/>
        <end position="90"/>
    </location>
</feature>
<evidence type="ECO:0000313" key="3">
    <source>
        <dbReference type="Proteomes" id="UP001500886"/>
    </source>
</evidence>
<keyword evidence="3" id="KW-1185">Reference proteome</keyword>
<feature type="transmembrane region" description="Helical" evidence="1">
    <location>
        <begin position="128"/>
        <end position="146"/>
    </location>
</feature>
<keyword evidence="1" id="KW-1133">Transmembrane helix</keyword>
<keyword evidence="1" id="KW-0472">Membrane</keyword>
<feature type="transmembrane region" description="Helical" evidence="1">
    <location>
        <begin position="102"/>
        <end position="122"/>
    </location>
</feature>